<keyword evidence="2 4" id="KW-0863">Zinc-finger</keyword>
<evidence type="ECO:0000313" key="8">
    <source>
        <dbReference type="Proteomes" id="UP000095751"/>
    </source>
</evidence>
<proteinExistence type="predicted"/>
<evidence type="ECO:0000256" key="4">
    <source>
        <dbReference type="PROSITE-ProRule" id="PRU00134"/>
    </source>
</evidence>
<reference evidence="7 8" key="1">
    <citation type="submission" date="2016-09" db="EMBL/GenBank/DDBJ databases">
        <title>Extensive genetic diversity and differential bi-allelic expression allows diatom success in the polar Southern Ocean.</title>
        <authorList>
            <consortium name="DOE Joint Genome Institute"/>
            <person name="Mock T."/>
            <person name="Otillar R.P."/>
            <person name="Strauss J."/>
            <person name="Dupont C."/>
            <person name="Frickenhaus S."/>
            <person name="Maumus F."/>
            <person name="Mcmullan M."/>
            <person name="Sanges R."/>
            <person name="Schmutz J."/>
            <person name="Toseland A."/>
            <person name="Valas R."/>
            <person name="Veluchamy A."/>
            <person name="Ward B.J."/>
            <person name="Allen A."/>
            <person name="Barry K."/>
            <person name="Falciatore A."/>
            <person name="Ferrante M."/>
            <person name="Fortunato A.E."/>
            <person name="Gloeckner G."/>
            <person name="Gruber A."/>
            <person name="Hipkin R."/>
            <person name="Janech M."/>
            <person name="Kroth P."/>
            <person name="Leese F."/>
            <person name="Lindquist E."/>
            <person name="Lyon B.R."/>
            <person name="Martin J."/>
            <person name="Mayer C."/>
            <person name="Parker M."/>
            <person name="Quesneville H."/>
            <person name="Raymond J."/>
            <person name="Uhlig C."/>
            <person name="Valentin K.U."/>
            <person name="Worden A.Z."/>
            <person name="Armbrust E.V."/>
            <person name="Bowler C."/>
            <person name="Green B."/>
            <person name="Moulton V."/>
            <person name="Van Oosterhout C."/>
            <person name="Grigoriev I."/>
        </authorList>
    </citation>
    <scope>NUCLEOTIDE SEQUENCE [LARGE SCALE GENOMIC DNA]</scope>
    <source>
        <strain evidence="7 8">CCMP1102</strain>
    </source>
</reference>
<keyword evidence="1" id="KW-0479">Metal-binding</keyword>
<dbReference type="KEGG" id="fcy:FRACYDRAFT_263196"/>
<dbReference type="Pfam" id="PF01753">
    <property type="entry name" value="zf-MYND"/>
    <property type="match status" value="1"/>
</dbReference>
<accession>A0A1E7F2E1</accession>
<keyword evidence="3" id="KW-0862">Zinc</keyword>
<dbReference type="Gene3D" id="6.10.140.2220">
    <property type="match status" value="1"/>
</dbReference>
<dbReference type="AlphaFoldDB" id="A0A1E7F2E1"/>
<dbReference type="InParanoid" id="A0A1E7F2E1"/>
<dbReference type="PROSITE" id="PS50865">
    <property type="entry name" value="ZF_MYND_2"/>
    <property type="match status" value="1"/>
</dbReference>
<keyword evidence="8" id="KW-1185">Reference proteome</keyword>
<feature type="region of interest" description="Disordered" evidence="5">
    <location>
        <begin position="55"/>
        <end position="81"/>
    </location>
</feature>
<evidence type="ECO:0000259" key="6">
    <source>
        <dbReference type="PROSITE" id="PS50865"/>
    </source>
</evidence>
<dbReference type="SUPFAM" id="SSF144232">
    <property type="entry name" value="HIT/MYND zinc finger-like"/>
    <property type="match status" value="1"/>
</dbReference>
<evidence type="ECO:0000256" key="5">
    <source>
        <dbReference type="SAM" id="MobiDB-lite"/>
    </source>
</evidence>
<dbReference type="GO" id="GO:0008270">
    <property type="term" value="F:zinc ion binding"/>
    <property type="evidence" value="ECO:0007669"/>
    <property type="project" value="UniProtKB-KW"/>
</dbReference>
<dbReference type="InterPro" id="IPR002893">
    <property type="entry name" value="Znf_MYND"/>
</dbReference>
<name>A0A1E7F2E1_9STRA</name>
<gene>
    <name evidence="7" type="ORF">FRACYDRAFT_263196</name>
</gene>
<protein>
    <recommendedName>
        <fullName evidence="6">MYND-type domain-containing protein</fullName>
    </recommendedName>
</protein>
<dbReference type="Proteomes" id="UP000095751">
    <property type="component" value="Unassembled WGS sequence"/>
</dbReference>
<evidence type="ECO:0000256" key="2">
    <source>
        <dbReference type="ARBA" id="ARBA00022771"/>
    </source>
</evidence>
<evidence type="ECO:0000256" key="3">
    <source>
        <dbReference type="ARBA" id="ARBA00022833"/>
    </source>
</evidence>
<evidence type="ECO:0000256" key="1">
    <source>
        <dbReference type="ARBA" id="ARBA00022723"/>
    </source>
</evidence>
<feature type="domain" description="MYND-type" evidence="6">
    <location>
        <begin position="9"/>
        <end position="57"/>
    </location>
</feature>
<sequence length="129" mass="14440">METGLKKTCAYCGLPPSQDASSGTEIKMKKCSRCKSVFYHDAECQKKHWKEGHKKVCGQSAGGNDSFKNKKTKHPSMDPVHQLVTRRFKELRSQGMSTQEAMMQARDELMPSEEDEMDAGSKVAAMFGM</sequence>
<dbReference type="OrthoDB" id="58802at2759"/>
<dbReference type="EMBL" id="KV784365">
    <property type="protein sequence ID" value="OEU12304.1"/>
    <property type="molecule type" value="Genomic_DNA"/>
</dbReference>
<organism evidence="7 8">
    <name type="scientific">Fragilariopsis cylindrus CCMP1102</name>
    <dbReference type="NCBI Taxonomy" id="635003"/>
    <lineage>
        <taxon>Eukaryota</taxon>
        <taxon>Sar</taxon>
        <taxon>Stramenopiles</taxon>
        <taxon>Ochrophyta</taxon>
        <taxon>Bacillariophyta</taxon>
        <taxon>Bacillariophyceae</taxon>
        <taxon>Bacillariophycidae</taxon>
        <taxon>Bacillariales</taxon>
        <taxon>Bacillariaceae</taxon>
        <taxon>Fragilariopsis</taxon>
    </lineage>
</organism>
<evidence type="ECO:0000313" key="7">
    <source>
        <dbReference type="EMBL" id="OEU12304.1"/>
    </source>
</evidence>